<gene>
    <name evidence="1" type="ORF">ACFOW1_06285</name>
</gene>
<evidence type="ECO:0008006" key="3">
    <source>
        <dbReference type="Google" id="ProtNLM"/>
    </source>
</evidence>
<dbReference type="Proteomes" id="UP001595906">
    <property type="component" value="Unassembled WGS sequence"/>
</dbReference>
<accession>A0ABV8PX15</accession>
<dbReference type="EMBL" id="JBHSDC010000007">
    <property type="protein sequence ID" value="MFC4231487.1"/>
    <property type="molecule type" value="Genomic_DNA"/>
</dbReference>
<keyword evidence="2" id="KW-1185">Reference proteome</keyword>
<evidence type="ECO:0000313" key="2">
    <source>
        <dbReference type="Proteomes" id="UP001595906"/>
    </source>
</evidence>
<reference evidence="2" key="1">
    <citation type="journal article" date="2019" name="Int. J. Syst. Evol. Microbiol.">
        <title>The Global Catalogue of Microorganisms (GCM) 10K type strain sequencing project: providing services to taxonomists for standard genome sequencing and annotation.</title>
        <authorList>
            <consortium name="The Broad Institute Genomics Platform"/>
            <consortium name="The Broad Institute Genome Sequencing Center for Infectious Disease"/>
            <person name="Wu L."/>
            <person name="Ma J."/>
        </authorList>
    </citation>
    <scope>NUCLEOTIDE SEQUENCE [LARGE SCALE GENOMIC DNA]</scope>
    <source>
        <strain evidence="2">CECT 8010</strain>
    </source>
</reference>
<comment type="caution">
    <text evidence="1">The sequence shown here is derived from an EMBL/GenBank/DDBJ whole genome shotgun (WGS) entry which is preliminary data.</text>
</comment>
<organism evidence="1 2">
    <name type="scientific">Parasediminibacterium paludis</name>
    <dbReference type="NCBI Taxonomy" id="908966"/>
    <lineage>
        <taxon>Bacteria</taxon>
        <taxon>Pseudomonadati</taxon>
        <taxon>Bacteroidota</taxon>
        <taxon>Chitinophagia</taxon>
        <taxon>Chitinophagales</taxon>
        <taxon>Chitinophagaceae</taxon>
        <taxon>Parasediminibacterium</taxon>
    </lineage>
</organism>
<dbReference type="RefSeq" id="WP_379012975.1">
    <property type="nucleotide sequence ID" value="NZ_JBHSDC010000007.1"/>
</dbReference>
<protein>
    <recommendedName>
        <fullName evidence="3">TolB-like 6-blade propeller-like</fullName>
    </recommendedName>
</protein>
<evidence type="ECO:0000313" key="1">
    <source>
        <dbReference type="EMBL" id="MFC4231487.1"/>
    </source>
</evidence>
<proteinExistence type="predicted"/>
<sequence length="349" mass="40536">MKSRNKFFLFCIIFLMPAILVAQTKKISSLELTEFTRQNKYLDHFVVKNSQLYIGTPYVLYTVSLMGEIVDSLMPLNIFNLRATDYTFDVLDKKFSTKDNIFYFFGYLTDIITYKNKNRFINIQGVPHTSFKDNCFESAHTIFDGYKNFYSLYVSEKASNDGKCHPVIAKLDTITGVDMDSLVFNEKKLQFNLNINYETTFRVDDSIFVFANNFQKNKSEVIFADTNFSVKRIIDVQKSLNIPTTEKSLTKIISLDKNNCIFVVSLAETRKDIIARVNYNNGKVDNITTISKPTVSYIGQSKKKVSQNIFSIYKENKYPNQIMYAYDQGKLYALYYENNNFVISTYLFD</sequence>
<name>A0ABV8PX15_9BACT</name>